<keyword evidence="2" id="KW-1185">Reference proteome</keyword>
<dbReference type="OrthoDB" id="1467052at2"/>
<gene>
    <name evidence="1" type="ORF">SAMEA104719789_01076</name>
</gene>
<dbReference type="Proteomes" id="UP000262142">
    <property type="component" value="Unassembled WGS sequence"/>
</dbReference>
<evidence type="ECO:0000313" key="2">
    <source>
        <dbReference type="Proteomes" id="UP000262142"/>
    </source>
</evidence>
<sequence length="175" mass="20118">MSKSLNSIKKENGENFEQCSICEKSLIKDLFFVEKAYQRNLNGEGFFILFEFAICQTCKQELGLKLSKESFQKMQNYLLAHQAQIQKNTQKESAEICSFSGQELSEGEAFHQVFMIQNGTPLGAPISMSDVIMEEYQALLSEKTKDFFEEFYHEYIDVPPAMARLLNPKQKTVLL</sequence>
<reference evidence="1 2" key="1">
    <citation type="submission" date="2018-09" db="EMBL/GenBank/DDBJ databases">
        <authorList>
            <consortium name="Pathogen Informatics"/>
        </authorList>
    </citation>
    <scope>NUCLEOTIDE SEQUENCE [LARGE SCALE GENOMIC DNA]</scope>
    <source>
        <strain evidence="1 2">OH-22767</strain>
    </source>
</reference>
<evidence type="ECO:0000313" key="1">
    <source>
        <dbReference type="EMBL" id="SZD72960.1"/>
    </source>
</evidence>
<protein>
    <submittedName>
        <fullName evidence="1">Uncharacterized protein</fullName>
    </submittedName>
</protein>
<dbReference type="RefSeq" id="WP_119059388.1">
    <property type="nucleotide sequence ID" value="NZ_UNSC01000004.1"/>
</dbReference>
<accession>A0A383U0D4</accession>
<proteinExistence type="predicted"/>
<dbReference type="EMBL" id="UNSC01000004">
    <property type="protein sequence ID" value="SZD72960.1"/>
    <property type="molecule type" value="Genomic_DNA"/>
</dbReference>
<name>A0A383U0D4_9FLAO</name>
<dbReference type="AlphaFoldDB" id="A0A383U0D4"/>
<organism evidence="1 2">
    <name type="scientific">Candidatus Ornithobacterium hominis</name>
    <dbReference type="NCBI Taxonomy" id="2497989"/>
    <lineage>
        <taxon>Bacteria</taxon>
        <taxon>Pseudomonadati</taxon>
        <taxon>Bacteroidota</taxon>
        <taxon>Flavobacteriia</taxon>
        <taxon>Flavobacteriales</taxon>
        <taxon>Weeksellaceae</taxon>
        <taxon>Ornithobacterium</taxon>
    </lineage>
</organism>